<dbReference type="PANTHER" id="PTHR38814">
    <property type="entry name" value="ENDONUCLEASE NUCS"/>
    <property type="match status" value="1"/>
</dbReference>
<dbReference type="HOGENOM" id="CLU_024786_0_0_0"/>
<gene>
    <name evidence="3" type="ordered locus">Acid345_3761</name>
</gene>
<dbReference type="RefSeq" id="WP_011524560.1">
    <property type="nucleotide sequence ID" value="NC_008009.1"/>
</dbReference>
<dbReference type="GO" id="GO:0004519">
    <property type="term" value="F:endonuclease activity"/>
    <property type="evidence" value="ECO:0007669"/>
    <property type="project" value="InterPro"/>
</dbReference>
<reference evidence="3 4" key="1">
    <citation type="journal article" date="2009" name="Appl. Environ. Microbiol.">
        <title>Three genomes from the phylum Acidobacteria provide insight into the lifestyles of these microorganisms in soils.</title>
        <authorList>
            <person name="Ward N.L."/>
            <person name="Challacombe J.F."/>
            <person name="Janssen P.H."/>
            <person name="Henrissat B."/>
            <person name="Coutinho P.M."/>
            <person name="Wu M."/>
            <person name="Xie G."/>
            <person name="Haft D.H."/>
            <person name="Sait M."/>
            <person name="Badger J."/>
            <person name="Barabote R.D."/>
            <person name="Bradley B."/>
            <person name="Brettin T.S."/>
            <person name="Brinkac L.M."/>
            <person name="Bruce D."/>
            <person name="Creasy T."/>
            <person name="Daugherty S.C."/>
            <person name="Davidsen T.M."/>
            <person name="DeBoy R.T."/>
            <person name="Detter J.C."/>
            <person name="Dodson R.J."/>
            <person name="Durkin A.S."/>
            <person name="Ganapathy A."/>
            <person name="Gwinn-Giglio M."/>
            <person name="Han C.S."/>
            <person name="Khouri H."/>
            <person name="Kiss H."/>
            <person name="Kothari S.P."/>
            <person name="Madupu R."/>
            <person name="Nelson K.E."/>
            <person name="Nelson W.C."/>
            <person name="Paulsen I."/>
            <person name="Penn K."/>
            <person name="Ren Q."/>
            <person name="Rosovitz M.J."/>
            <person name="Selengut J.D."/>
            <person name="Shrivastava S."/>
            <person name="Sullivan S.A."/>
            <person name="Tapia R."/>
            <person name="Thompson L.S."/>
            <person name="Watkins K.L."/>
            <person name="Yang Q."/>
            <person name="Yu C."/>
            <person name="Zafar N."/>
            <person name="Zhou L."/>
            <person name="Kuske C.R."/>
        </authorList>
    </citation>
    <scope>NUCLEOTIDE SEQUENCE [LARGE SCALE GENOMIC DNA]</scope>
    <source>
        <strain evidence="3 4">Ellin345</strain>
    </source>
</reference>
<dbReference type="EMBL" id="CP000360">
    <property type="protein sequence ID" value="ABF42761.1"/>
    <property type="molecule type" value="Genomic_DNA"/>
</dbReference>
<organism evidence="3 4">
    <name type="scientific">Koribacter versatilis (strain Ellin345)</name>
    <dbReference type="NCBI Taxonomy" id="204669"/>
    <lineage>
        <taxon>Bacteria</taxon>
        <taxon>Pseudomonadati</taxon>
        <taxon>Acidobacteriota</taxon>
        <taxon>Terriglobia</taxon>
        <taxon>Terriglobales</taxon>
        <taxon>Candidatus Korobacteraceae</taxon>
        <taxon>Candidatus Korobacter</taxon>
    </lineage>
</organism>
<sequence length="556" mass="63802">MPPFSEAELRDFLADNITRIEPGLTLLDKEKYIPNAIGTRGFIDLLAQDERGHFVLIELKRSDAASREAIHEVHKYVEGVKRHLGARDDEIRVIVASTEWRELLLPFSQFLESTRITAEGIRLIVGESGLPSLTAEKVEPVRVSRGRFLAPWHELNHYTSEDSLAKGILDYEHSCRLKGVDDYVLVVFEASPDWYPLAQEEFRASMIQMQEQFGVHDPAEIDEMVAKLPNFRFALYFASQVLGREYCLEVLRQNSEDMEEHEEIIDGMEEEEALQYLNDAVHNLAPKKHRDGFEIGYPGKFQTRFRVGNLWILKRIQRYGMFQRNTLLSEEEILEELAGSEGVTGQRFKRQITINNKSHIASAKDGLRECLEHNPVWLAHTLKIIDEIEKDYPELEASIDVFNPSTGLMTIYFAATRPEPFAFIPLFTIAVRDGAATIRAYLGCLEGVSSPMSFQSLIDKYYDGQIGVLLLSVTWGGYEQRDTDILEDCGLFYRSFRVDDIGSTNAFSSLRDERWRPVPQFFPPEKFSEHLDHHGEFVMELLREIGSRDKGSYFES</sequence>
<dbReference type="InterPro" id="IPR011856">
    <property type="entry name" value="tRNA_endonuc-like_dom_sf"/>
</dbReference>
<feature type="domain" description="Endonuclease NucS C-terminal" evidence="2">
    <location>
        <begin position="5"/>
        <end position="97"/>
    </location>
</feature>
<dbReference type="Gene3D" id="3.40.1350.10">
    <property type="match status" value="1"/>
</dbReference>
<evidence type="ECO:0000256" key="1">
    <source>
        <dbReference type="ARBA" id="ARBA00023125"/>
    </source>
</evidence>
<dbReference type="EnsemblBacteria" id="ABF42761">
    <property type="protein sequence ID" value="ABF42761"/>
    <property type="gene ID" value="Acid345_3761"/>
</dbReference>
<protein>
    <recommendedName>
        <fullName evidence="2">Endonuclease NucS C-terminal domain-containing protein</fullName>
    </recommendedName>
</protein>
<proteinExistence type="predicted"/>
<dbReference type="GO" id="GO:0003677">
    <property type="term" value="F:DNA binding"/>
    <property type="evidence" value="ECO:0007669"/>
    <property type="project" value="UniProtKB-KW"/>
</dbReference>
<dbReference type="OrthoDB" id="8477544at2"/>
<evidence type="ECO:0000313" key="3">
    <source>
        <dbReference type="EMBL" id="ABF42761.1"/>
    </source>
</evidence>
<dbReference type="Proteomes" id="UP000002432">
    <property type="component" value="Chromosome"/>
</dbReference>
<accession>Q1IK39</accession>
<dbReference type="CDD" id="cd22341">
    <property type="entry name" value="NucS-like"/>
    <property type="match status" value="1"/>
</dbReference>
<dbReference type="KEGG" id="aba:Acid345_3761"/>
<dbReference type="PANTHER" id="PTHR38814:SF1">
    <property type="entry name" value="ENDONUCLEASE NUCS"/>
    <property type="match status" value="1"/>
</dbReference>
<dbReference type="InterPro" id="IPR048301">
    <property type="entry name" value="NucS_C"/>
</dbReference>
<dbReference type="Pfam" id="PF01939">
    <property type="entry name" value="NucS_C"/>
    <property type="match status" value="1"/>
</dbReference>
<keyword evidence="4" id="KW-1185">Reference proteome</keyword>
<dbReference type="InterPro" id="IPR002793">
    <property type="entry name" value="Endonuclease_NucS"/>
</dbReference>
<evidence type="ECO:0000259" key="2">
    <source>
        <dbReference type="Pfam" id="PF01939"/>
    </source>
</evidence>
<dbReference type="AlphaFoldDB" id="Q1IK39"/>
<dbReference type="eggNOG" id="COG1637">
    <property type="taxonomic scope" value="Bacteria"/>
</dbReference>
<name>Q1IK39_KORVE</name>
<evidence type="ECO:0000313" key="4">
    <source>
        <dbReference type="Proteomes" id="UP000002432"/>
    </source>
</evidence>
<keyword evidence="1" id="KW-0238">DNA-binding</keyword>